<feature type="transmembrane region" description="Helical" evidence="1">
    <location>
        <begin position="9"/>
        <end position="25"/>
    </location>
</feature>
<evidence type="ECO:0000313" key="3">
    <source>
        <dbReference type="Proteomes" id="UP000464314"/>
    </source>
</evidence>
<dbReference type="PIRSF" id="PIRSF027391">
    <property type="entry name" value="Hpre_diP_synt_I"/>
    <property type="match status" value="1"/>
</dbReference>
<accession>A0A6P1TJE7</accession>
<dbReference type="EMBL" id="CP048000">
    <property type="protein sequence ID" value="QHQ60036.1"/>
    <property type="molecule type" value="Genomic_DNA"/>
</dbReference>
<dbReference type="Gene3D" id="1.10.1760.20">
    <property type="match status" value="1"/>
</dbReference>
<dbReference type="RefSeq" id="WP_161836872.1">
    <property type="nucleotide sequence ID" value="NZ_CP048000.1"/>
</dbReference>
<dbReference type="Pfam" id="PF07456">
    <property type="entry name" value="Hpre_diP_synt_I"/>
    <property type="match status" value="1"/>
</dbReference>
<evidence type="ECO:0000256" key="1">
    <source>
        <dbReference type="SAM" id="Phobius"/>
    </source>
</evidence>
<reference evidence="2 3" key="1">
    <citation type="submission" date="2020-01" db="EMBL/GenBank/DDBJ databases">
        <title>Genome analysis of Anaerocolumna sp. CBA3638.</title>
        <authorList>
            <person name="Kim J."/>
            <person name="Roh S.W."/>
        </authorList>
    </citation>
    <scope>NUCLEOTIDE SEQUENCE [LARGE SCALE GENOMIC DNA]</scope>
    <source>
        <strain evidence="2 3">CBA3638</strain>
    </source>
</reference>
<organism evidence="2 3">
    <name type="scientific">Anaerocolumna sedimenticola</name>
    <dbReference type="NCBI Taxonomy" id="2696063"/>
    <lineage>
        <taxon>Bacteria</taxon>
        <taxon>Bacillati</taxon>
        <taxon>Bacillota</taxon>
        <taxon>Clostridia</taxon>
        <taxon>Lachnospirales</taxon>
        <taxon>Lachnospiraceae</taxon>
        <taxon>Anaerocolumna</taxon>
    </lineage>
</organism>
<dbReference type="Proteomes" id="UP000464314">
    <property type="component" value="Chromosome"/>
</dbReference>
<keyword evidence="3" id="KW-1185">Reference proteome</keyword>
<keyword evidence="1" id="KW-0472">Membrane</keyword>
<keyword evidence="1" id="KW-1133">Transmembrane helix</keyword>
<gene>
    <name evidence="2" type="ORF">Ana3638_03935</name>
</gene>
<feature type="transmembrane region" description="Helical" evidence="1">
    <location>
        <begin position="133"/>
        <end position="159"/>
    </location>
</feature>
<name>A0A6P1TJE7_9FIRM</name>
<feature type="transmembrane region" description="Helical" evidence="1">
    <location>
        <begin position="80"/>
        <end position="97"/>
    </location>
</feature>
<evidence type="ECO:0000313" key="2">
    <source>
        <dbReference type="EMBL" id="QHQ60036.1"/>
    </source>
</evidence>
<sequence length="168" mass="18071">MKNSKAKKVAFYGMFVALAFVFSYIEVLIPFSVGIPGVKLGLANIVVLTALYAMGVKEAFVISCIRIVLVGFTFGNMFSILYSLSGGILSWLIMCICKKTKVFSMIGVSITGGISHNIGQIVVAAIVLQTQSIVYYLPVLLISGIITGLLIGLLGAWLLKVQMKILNT</sequence>
<protein>
    <submittedName>
        <fullName evidence="2">Heptaprenyl diphosphate synthase</fullName>
    </submittedName>
</protein>
<feature type="transmembrane region" description="Helical" evidence="1">
    <location>
        <begin position="31"/>
        <end position="52"/>
    </location>
</feature>
<dbReference type="KEGG" id="anr:Ana3638_03935"/>
<feature type="transmembrane region" description="Helical" evidence="1">
    <location>
        <begin position="104"/>
        <end position="127"/>
    </location>
</feature>
<dbReference type="InterPro" id="IPR010898">
    <property type="entry name" value="Hpre_diP_synth_I"/>
</dbReference>
<keyword evidence="1" id="KW-0812">Transmembrane</keyword>
<dbReference type="InterPro" id="IPR014535">
    <property type="entry name" value="Hpre_diP_synt_I"/>
</dbReference>
<dbReference type="AlphaFoldDB" id="A0A6P1TJE7"/>
<proteinExistence type="predicted"/>